<protein>
    <recommendedName>
        <fullName evidence="3">pyruvate kinase</fullName>
        <ecNumber evidence="3">2.7.1.40</ecNumber>
    </recommendedName>
</protein>
<feature type="compositionally biased region" description="Low complexity" evidence="12">
    <location>
        <begin position="124"/>
        <end position="139"/>
    </location>
</feature>
<evidence type="ECO:0000256" key="11">
    <source>
        <dbReference type="ARBA" id="ARBA00023317"/>
    </source>
</evidence>
<evidence type="ECO:0000256" key="9">
    <source>
        <dbReference type="ARBA" id="ARBA00022842"/>
    </source>
</evidence>
<evidence type="ECO:0000256" key="2">
    <source>
        <dbReference type="ARBA" id="ARBA00008663"/>
    </source>
</evidence>
<sequence>MTAPNASMPAPPTRTELAGELYEVVGDLIEHLRDSRRRSLTDLQGATGGAAASAVNLVDYVAVRGLDIRDLQRGLASLGVSSLGPMESDVMEHLVAVRATLAAVLAQDGSDERPTGQLEAGTRSSSAAPDSVSVDPVPSVSPGTALLAKNTEEIFGPASAHRNTRIMVTLPSEAAEDPDLVRDYVTSGMDVARINCAHDGPDRWSRMIRNGRAAGEAAGRGVKIAMDLGGPKLRTGPILPGPRVRRIKPRRDVSGAVVEPARAWLVPRDHPTDPTPAALDGDLSSIQLNDVLWLQGLRDGEDVSIREARGSRRRLRVLAVHADRVLVESRKSVSFATGLELTDVRGAVAIVDELPAAEMSFRVREGDLITLTRDTSPPMPPTARLS</sequence>
<gene>
    <name evidence="14" type="ORF">EDL96_00850</name>
</gene>
<keyword evidence="6" id="KW-0547">Nucleotide-binding</keyword>
<keyword evidence="11" id="KW-0670">Pyruvate</keyword>
<dbReference type="InterPro" id="IPR015793">
    <property type="entry name" value="Pyrv_Knase_brl"/>
</dbReference>
<feature type="domain" description="Pyruvate kinase barrel" evidence="13">
    <location>
        <begin position="162"/>
        <end position="242"/>
    </location>
</feature>
<dbReference type="Gene3D" id="3.20.20.60">
    <property type="entry name" value="Phosphoenolpyruvate-binding domains"/>
    <property type="match status" value="1"/>
</dbReference>
<evidence type="ECO:0000259" key="13">
    <source>
        <dbReference type="Pfam" id="PF00224"/>
    </source>
</evidence>
<dbReference type="EMBL" id="RKMF01000001">
    <property type="protein sequence ID" value="ROZ65672.1"/>
    <property type="molecule type" value="Genomic_DNA"/>
</dbReference>
<dbReference type="GO" id="GO:0030955">
    <property type="term" value="F:potassium ion binding"/>
    <property type="evidence" value="ECO:0007669"/>
    <property type="project" value="InterPro"/>
</dbReference>
<feature type="region of interest" description="Disordered" evidence="12">
    <location>
        <begin position="108"/>
        <end position="139"/>
    </location>
</feature>
<dbReference type="InterPro" id="IPR001697">
    <property type="entry name" value="Pyr_Knase"/>
</dbReference>
<dbReference type="GO" id="GO:0000287">
    <property type="term" value="F:magnesium ion binding"/>
    <property type="evidence" value="ECO:0007669"/>
    <property type="project" value="InterPro"/>
</dbReference>
<evidence type="ECO:0000313" key="14">
    <source>
        <dbReference type="EMBL" id="ROZ65672.1"/>
    </source>
</evidence>
<evidence type="ECO:0000256" key="7">
    <source>
        <dbReference type="ARBA" id="ARBA00022777"/>
    </source>
</evidence>
<accession>A0A3N3ZX33</accession>
<dbReference type="Proteomes" id="UP000270616">
    <property type="component" value="Unassembled WGS sequence"/>
</dbReference>
<dbReference type="InterPro" id="IPR015813">
    <property type="entry name" value="Pyrv/PenolPyrv_kinase-like_dom"/>
</dbReference>
<dbReference type="GO" id="GO:0005524">
    <property type="term" value="F:ATP binding"/>
    <property type="evidence" value="ECO:0007669"/>
    <property type="project" value="UniProtKB-KW"/>
</dbReference>
<keyword evidence="15" id="KW-1185">Reference proteome</keyword>
<evidence type="ECO:0000256" key="4">
    <source>
        <dbReference type="ARBA" id="ARBA00022679"/>
    </source>
</evidence>
<dbReference type="RefSeq" id="WP_123823563.1">
    <property type="nucleotide sequence ID" value="NZ_RKMF01000001.1"/>
</dbReference>
<dbReference type="PANTHER" id="PTHR11817">
    <property type="entry name" value="PYRUVATE KINASE"/>
    <property type="match status" value="1"/>
</dbReference>
<evidence type="ECO:0000256" key="1">
    <source>
        <dbReference type="ARBA" id="ARBA00004997"/>
    </source>
</evidence>
<dbReference type="Pfam" id="PF00224">
    <property type="entry name" value="PK"/>
    <property type="match status" value="1"/>
</dbReference>
<reference evidence="14 15" key="1">
    <citation type="submission" date="2018-10" db="EMBL/GenBank/DDBJ databases">
        <title>Kocuria sp. M5W7-7, whole genome shotgun sequence.</title>
        <authorList>
            <person name="Tuo L."/>
        </authorList>
    </citation>
    <scope>NUCLEOTIDE SEQUENCE [LARGE SCALE GENOMIC DNA]</scope>
    <source>
        <strain evidence="14 15">M5W7-7</strain>
    </source>
</reference>
<keyword evidence="8" id="KW-0067">ATP-binding</keyword>
<keyword evidence="4" id="KW-0808">Transferase</keyword>
<evidence type="ECO:0000256" key="12">
    <source>
        <dbReference type="SAM" id="MobiDB-lite"/>
    </source>
</evidence>
<dbReference type="InterPro" id="IPR040442">
    <property type="entry name" value="Pyrv_kinase-like_dom_sf"/>
</dbReference>
<evidence type="ECO:0000256" key="5">
    <source>
        <dbReference type="ARBA" id="ARBA00022723"/>
    </source>
</evidence>
<evidence type="ECO:0000256" key="10">
    <source>
        <dbReference type="ARBA" id="ARBA00023152"/>
    </source>
</evidence>
<dbReference type="OrthoDB" id="9812123at2"/>
<organism evidence="14 15">
    <name type="scientific">Kocuria soli</name>
    <dbReference type="NCBI Taxonomy" id="2485125"/>
    <lineage>
        <taxon>Bacteria</taxon>
        <taxon>Bacillati</taxon>
        <taxon>Actinomycetota</taxon>
        <taxon>Actinomycetes</taxon>
        <taxon>Micrococcales</taxon>
        <taxon>Micrococcaceae</taxon>
        <taxon>Kocuria</taxon>
    </lineage>
</organism>
<keyword evidence="5" id="KW-0479">Metal-binding</keyword>
<comment type="pathway">
    <text evidence="1">Carbohydrate degradation; glycolysis; pyruvate from D-glyceraldehyde 3-phosphate: step 5/5.</text>
</comment>
<keyword evidence="9" id="KW-0460">Magnesium</keyword>
<dbReference type="UniPathway" id="UPA00109">
    <property type="reaction ID" value="UER00188"/>
</dbReference>
<dbReference type="EC" id="2.7.1.40" evidence="3"/>
<keyword evidence="7" id="KW-0418">Kinase</keyword>
<keyword evidence="10" id="KW-0324">Glycolysis</keyword>
<dbReference type="GO" id="GO:0004743">
    <property type="term" value="F:pyruvate kinase activity"/>
    <property type="evidence" value="ECO:0007669"/>
    <property type="project" value="UniProtKB-EC"/>
</dbReference>
<dbReference type="SUPFAM" id="SSF51621">
    <property type="entry name" value="Phosphoenolpyruvate/pyruvate domain"/>
    <property type="match status" value="1"/>
</dbReference>
<comment type="similarity">
    <text evidence="2">Belongs to the pyruvate kinase family.</text>
</comment>
<name>A0A3N3ZX33_9MICC</name>
<dbReference type="AlphaFoldDB" id="A0A3N3ZX33"/>
<proteinExistence type="inferred from homology"/>
<comment type="caution">
    <text evidence="14">The sequence shown here is derived from an EMBL/GenBank/DDBJ whole genome shotgun (WGS) entry which is preliminary data.</text>
</comment>
<evidence type="ECO:0000256" key="8">
    <source>
        <dbReference type="ARBA" id="ARBA00022840"/>
    </source>
</evidence>
<evidence type="ECO:0000256" key="6">
    <source>
        <dbReference type="ARBA" id="ARBA00022741"/>
    </source>
</evidence>
<evidence type="ECO:0000313" key="15">
    <source>
        <dbReference type="Proteomes" id="UP000270616"/>
    </source>
</evidence>
<dbReference type="GO" id="GO:0016301">
    <property type="term" value="F:kinase activity"/>
    <property type="evidence" value="ECO:0007669"/>
    <property type="project" value="UniProtKB-KW"/>
</dbReference>
<evidence type="ECO:0000256" key="3">
    <source>
        <dbReference type="ARBA" id="ARBA00012142"/>
    </source>
</evidence>